<reference evidence="2 3" key="1">
    <citation type="submission" date="2019-02" db="EMBL/GenBank/DDBJ databases">
        <title>Deep-cultivation of Planctomycetes and their phenomic and genomic characterization uncovers novel biology.</title>
        <authorList>
            <person name="Wiegand S."/>
            <person name="Jogler M."/>
            <person name="Boedeker C."/>
            <person name="Pinto D."/>
            <person name="Vollmers J."/>
            <person name="Rivas-Marin E."/>
            <person name="Kohn T."/>
            <person name="Peeters S.H."/>
            <person name="Heuer A."/>
            <person name="Rast P."/>
            <person name="Oberbeckmann S."/>
            <person name="Bunk B."/>
            <person name="Jeske O."/>
            <person name="Meyerdierks A."/>
            <person name="Storesund J.E."/>
            <person name="Kallscheuer N."/>
            <person name="Luecker S."/>
            <person name="Lage O.M."/>
            <person name="Pohl T."/>
            <person name="Merkel B.J."/>
            <person name="Hornburger P."/>
            <person name="Mueller R.-W."/>
            <person name="Bruemmer F."/>
            <person name="Labrenz M."/>
            <person name="Spormann A.M."/>
            <person name="Op Den Camp H."/>
            <person name="Overmann J."/>
            <person name="Amann R."/>
            <person name="Jetten M.S.M."/>
            <person name="Mascher T."/>
            <person name="Medema M.H."/>
            <person name="Devos D.P."/>
            <person name="Kaster A.-K."/>
            <person name="Ovreas L."/>
            <person name="Rohde M."/>
            <person name="Galperin M.Y."/>
            <person name="Jogler C."/>
        </authorList>
    </citation>
    <scope>NUCLEOTIDE SEQUENCE [LARGE SCALE GENOMIC DNA]</scope>
    <source>
        <strain evidence="2 3">Poly59</strain>
    </source>
</reference>
<dbReference type="Proteomes" id="UP000317977">
    <property type="component" value="Unassembled WGS sequence"/>
</dbReference>
<proteinExistence type="predicted"/>
<dbReference type="InterPro" id="IPR004401">
    <property type="entry name" value="YbaB/EbfC"/>
</dbReference>
<gene>
    <name evidence="2" type="primary">ybaB</name>
    <name evidence="2" type="ORF">Poly59_15650</name>
</gene>
<dbReference type="RefSeq" id="WP_146533487.1">
    <property type="nucleotide sequence ID" value="NZ_SJPX01000002.1"/>
</dbReference>
<dbReference type="SUPFAM" id="SSF82607">
    <property type="entry name" value="YbaB-like"/>
    <property type="match status" value="1"/>
</dbReference>
<name>A0A5C6F1N8_9BACT</name>
<sequence>MFKGLGNIGNIASMMGSLQQLPDRMKELNERMKSESVSASSGCGKIHVTMSGTGHVKSVQINDSELAGSELEEAIADATNAAGAAAKQLYAESISHLVNEMDLKIPGLDSVISTLTGGN</sequence>
<protein>
    <submittedName>
        <fullName evidence="2">Nucleoid-associated protein YbaB</fullName>
    </submittedName>
</protein>
<dbReference type="PANTHER" id="PTHR33449:SF1">
    <property type="entry name" value="NUCLEOID-ASSOCIATED PROTEIN YBAB"/>
    <property type="match status" value="1"/>
</dbReference>
<organism evidence="2 3">
    <name type="scientific">Rubripirellula reticaptiva</name>
    <dbReference type="NCBI Taxonomy" id="2528013"/>
    <lineage>
        <taxon>Bacteria</taxon>
        <taxon>Pseudomonadati</taxon>
        <taxon>Planctomycetota</taxon>
        <taxon>Planctomycetia</taxon>
        <taxon>Pirellulales</taxon>
        <taxon>Pirellulaceae</taxon>
        <taxon>Rubripirellula</taxon>
    </lineage>
</organism>
<comment type="caution">
    <text evidence="2">The sequence shown here is derived from an EMBL/GenBank/DDBJ whole genome shotgun (WGS) entry which is preliminary data.</text>
</comment>
<dbReference type="PIRSF" id="PIRSF004555">
    <property type="entry name" value="UCP004555"/>
    <property type="match status" value="1"/>
</dbReference>
<dbReference type="Pfam" id="PF02575">
    <property type="entry name" value="YbaB_DNA_bd"/>
    <property type="match status" value="1"/>
</dbReference>
<dbReference type="EMBL" id="SJPX01000002">
    <property type="protein sequence ID" value="TWU55268.1"/>
    <property type="molecule type" value="Genomic_DNA"/>
</dbReference>
<dbReference type="Gene3D" id="3.30.1310.10">
    <property type="entry name" value="Nucleoid-associated protein YbaB-like domain"/>
    <property type="match status" value="1"/>
</dbReference>
<keyword evidence="3" id="KW-1185">Reference proteome</keyword>
<dbReference type="OrthoDB" id="288497at2"/>
<dbReference type="NCBIfam" id="TIGR00103">
    <property type="entry name" value="DNA_YbaB_EbfC"/>
    <property type="match status" value="1"/>
</dbReference>
<dbReference type="InterPro" id="IPR036894">
    <property type="entry name" value="YbaB-like_sf"/>
</dbReference>
<dbReference type="GO" id="GO:0003677">
    <property type="term" value="F:DNA binding"/>
    <property type="evidence" value="ECO:0007669"/>
    <property type="project" value="UniProtKB-KW"/>
</dbReference>
<evidence type="ECO:0000313" key="2">
    <source>
        <dbReference type="EMBL" id="TWU55268.1"/>
    </source>
</evidence>
<dbReference type="PANTHER" id="PTHR33449">
    <property type="entry name" value="NUCLEOID-ASSOCIATED PROTEIN YBAB"/>
    <property type="match status" value="1"/>
</dbReference>
<accession>A0A5C6F1N8</accession>
<evidence type="ECO:0000313" key="3">
    <source>
        <dbReference type="Proteomes" id="UP000317977"/>
    </source>
</evidence>
<keyword evidence="1" id="KW-0238">DNA-binding</keyword>
<dbReference type="AlphaFoldDB" id="A0A5C6F1N8"/>
<evidence type="ECO:0000256" key="1">
    <source>
        <dbReference type="ARBA" id="ARBA00023125"/>
    </source>
</evidence>